<comment type="subcellular location">
    <subcellularLocation>
        <location evidence="1">Cell envelope</location>
    </subcellularLocation>
</comment>
<protein>
    <submittedName>
        <fullName evidence="6">Protein TorT</fullName>
    </submittedName>
</protein>
<evidence type="ECO:0000256" key="1">
    <source>
        <dbReference type="ARBA" id="ARBA00004196"/>
    </source>
</evidence>
<dbReference type="RefSeq" id="WP_307286118.1">
    <property type="nucleotide sequence ID" value="NZ_JAUSVX010000031.1"/>
</dbReference>
<dbReference type="PANTHER" id="PTHR46847:SF1">
    <property type="entry name" value="D-ALLOSE-BINDING PERIPLASMIC PROTEIN-RELATED"/>
    <property type="match status" value="1"/>
</dbReference>
<evidence type="ECO:0000256" key="2">
    <source>
        <dbReference type="ARBA" id="ARBA00007639"/>
    </source>
</evidence>
<keyword evidence="3 4" id="KW-0732">Signal</keyword>
<evidence type="ECO:0000313" key="6">
    <source>
        <dbReference type="EMBL" id="MDQ0475211.1"/>
    </source>
</evidence>
<dbReference type="Proteomes" id="UP001242480">
    <property type="component" value="Unassembled WGS sequence"/>
</dbReference>
<gene>
    <name evidence="6" type="ORF">QO011_008253</name>
</gene>
<dbReference type="SUPFAM" id="SSF53822">
    <property type="entry name" value="Periplasmic binding protein-like I"/>
    <property type="match status" value="1"/>
</dbReference>
<dbReference type="PANTHER" id="PTHR46847">
    <property type="entry name" value="D-ALLOSE-BINDING PERIPLASMIC PROTEIN-RELATED"/>
    <property type="match status" value="1"/>
</dbReference>
<dbReference type="EMBL" id="JAUSVX010000031">
    <property type="protein sequence ID" value="MDQ0475211.1"/>
    <property type="molecule type" value="Genomic_DNA"/>
</dbReference>
<dbReference type="CDD" id="cd06306">
    <property type="entry name" value="PBP1_TorT-like"/>
    <property type="match status" value="1"/>
</dbReference>
<dbReference type="Gene3D" id="3.40.50.2300">
    <property type="match status" value="2"/>
</dbReference>
<keyword evidence="7" id="KW-1185">Reference proteome</keyword>
<name>A0ABU0JLP1_9HYPH</name>
<accession>A0ABU0JLP1</accession>
<dbReference type="NCBIfam" id="NF008185">
    <property type="entry name" value="PRK10936.1"/>
    <property type="match status" value="1"/>
</dbReference>
<feature type="domain" description="Periplasmic binding protein" evidence="5">
    <location>
        <begin position="58"/>
        <end position="312"/>
    </location>
</feature>
<comment type="similarity">
    <text evidence="2">Belongs to the bacterial solute-binding protein 2 family.</text>
</comment>
<organism evidence="6 7">
    <name type="scientific">Labrys wisconsinensis</name>
    <dbReference type="NCBI Taxonomy" id="425677"/>
    <lineage>
        <taxon>Bacteria</taxon>
        <taxon>Pseudomonadati</taxon>
        <taxon>Pseudomonadota</taxon>
        <taxon>Alphaproteobacteria</taxon>
        <taxon>Hyphomicrobiales</taxon>
        <taxon>Xanthobacteraceae</taxon>
        <taxon>Labrys</taxon>
    </lineage>
</organism>
<proteinExistence type="inferred from homology"/>
<evidence type="ECO:0000259" key="5">
    <source>
        <dbReference type="Pfam" id="PF13407"/>
    </source>
</evidence>
<dbReference type="Pfam" id="PF13407">
    <property type="entry name" value="Peripla_BP_4"/>
    <property type="match status" value="1"/>
</dbReference>
<evidence type="ECO:0000256" key="4">
    <source>
        <dbReference type="SAM" id="SignalP"/>
    </source>
</evidence>
<feature type="chain" id="PRO_5046077933" evidence="4">
    <location>
        <begin position="25"/>
        <end position="353"/>
    </location>
</feature>
<evidence type="ECO:0000313" key="7">
    <source>
        <dbReference type="Proteomes" id="UP001242480"/>
    </source>
</evidence>
<comment type="caution">
    <text evidence="6">The sequence shown here is derived from an EMBL/GenBank/DDBJ whole genome shotgun (WGS) entry which is preliminary data.</text>
</comment>
<evidence type="ECO:0000256" key="3">
    <source>
        <dbReference type="ARBA" id="ARBA00022729"/>
    </source>
</evidence>
<dbReference type="InterPro" id="IPR028082">
    <property type="entry name" value="Peripla_BP_I"/>
</dbReference>
<reference evidence="6 7" key="1">
    <citation type="submission" date="2023-07" db="EMBL/GenBank/DDBJ databases">
        <title>Genomic Encyclopedia of Type Strains, Phase IV (KMG-IV): sequencing the most valuable type-strain genomes for metagenomic binning, comparative biology and taxonomic classification.</title>
        <authorList>
            <person name="Goeker M."/>
        </authorList>
    </citation>
    <scope>NUCLEOTIDE SEQUENCE [LARGE SCALE GENOMIC DNA]</scope>
    <source>
        <strain evidence="6 7">DSM 19619</strain>
    </source>
</reference>
<feature type="signal peptide" evidence="4">
    <location>
        <begin position="1"/>
        <end position="24"/>
    </location>
</feature>
<dbReference type="InterPro" id="IPR025997">
    <property type="entry name" value="SBP_2_dom"/>
</dbReference>
<sequence>MKNSVSMLAAAVAAGLAVCGTAEAADKWWPAKIYNLDSGTAKVEDYSPLEKASKAWNICVLFPHMKDTFWVAVDYGVVEEAKRMGVNMTLYEAGGYENLPKQLSQFDDCLAGDFDAIIVGPISEAGLDKKIKEGVAAGKPIISTINPVSKSDVTSKMTVDFDTMGEQSGTYLVDTLKDKAAKVATFPGPAGSGWAEDFLKGFKKAVDGKSNITMLGDKFGDSGVAVQLGLIQNALQAYPDMNVVWGCAPAAEAAIGAVAQAGRKDTLIMSSYENQAMLDAVTKGEILGFATQYPVLQGRIAIDTAVRVLEKQPYVKSAKAIPDMIGKDNLDKINIGLVLAPADFKAVFSVAAP</sequence>